<keyword evidence="3" id="KW-1185">Reference proteome</keyword>
<dbReference type="Pfam" id="PF02625">
    <property type="entry name" value="XdhC_CoxI"/>
    <property type="match status" value="1"/>
</dbReference>
<dbReference type="Proteomes" id="UP000005045">
    <property type="component" value="Unassembled WGS sequence"/>
</dbReference>
<proteinExistence type="predicted"/>
<accession>B1G1M5</accession>
<organism evidence="2 3">
    <name type="scientific">Paraburkholderia graminis (strain ATCC 700544 / DSM 17151 / LMG 18924 / NCIMB 13744 / C4D1M)</name>
    <dbReference type="NCBI Taxonomy" id="396598"/>
    <lineage>
        <taxon>Bacteria</taxon>
        <taxon>Pseudomonadati</taxon>
        <taxon>Pseudomonadota</taxon>
        <taxon>Betaproteobacteria</taxon>
        <taxon>Burkholderiales</taxon>
        <taxon>Burkholderiaceae</taxon>
        <taxon>Paraburkholderia</taxon>
    </lineage>
</organism>
<dbReference type="AlphaFoldDB" id="B1G1M5"/>
<comment type="caution">
    <text evidence="2">The sequence shown here is derived from an EMBL/GenBank/DDBJ whole genome shotgun (WGS) entry which is preliminary data.</text>
</comment>
<evidence type="ECO:0000259" key="1">
    <source>
        <dbReference type="Pfam" id="PF02625"/>
    </source>
</evidence>
<feature type="domain" description="XdhC- CoxI" evidence="1">
    <location>
        <begin position="15"/>
        <end position="47"/>
    </location>
</feature>
<dbReference type="EMBL" id="ABLD01000008">
    <property type="protein sequence ID" value="EDT09971.1"/>
    <property type="molecule type" value="Genomic_DNA"/>
</dbReference>
<reference evidence="2 3" key="1">
    <citation type="submission" date="2008-03" db="EMBL/GenBank/DDBJ databases">
        <title>Sequencing of the draft genome and assembly of Burkholderia graminis C4D1M.</title>
        <authorList>
            <consortium name="US DOE Joint Genome Institute (JGI-PGF)"/>
            <person name="Copeland A."/>
            <person name="Lucas S."/>
            <person name="Lapidus A."/>
            <person name="Glavina del Rio T."/>
            <person name="Dalin E."/>
            <person name="Tice H."/>
            <person name="Bruce D."/>
            <person name="Goodwin L."/>
            <person name="Pitluck S."/>
            <person name="Larimer F."/>
            <person name="Land M.L."/>
            <person name="Hauser L."/>
            <person name="Tiedje J."/>
            <person name="Richardson P."/>
        </authorList>
    </citation>
    <scope>NUCLEOTIDE SEQUENCE [LARGE SCALE GENOMIC DNA]</scope>
    <source>
        <strain evidence="3">ATCC 700544 / DSM 17151 / LMG 18924 / NCIMB 13744 / C4D1M</strain>
    </source>
</reference>
<name>B1G1M5_PARG4</name>
<sequence length="61" mass="6886">MDSIDVSVLRNAVDWLAPGRRVVPVTVTRTWGSSPRPVGAMLAMRDDDLLLVLIRFRQLRP</sequence>
<gene>
    <name evidence="2" type="ORF">BgramDRAFT_3243</name>
</gene>
<dbReference type="InterPro" id="IPR003777">
    <property type="entry name" value="XdhC_CoxI"/>
</dbReference>
<evidence type="ECO:0000313" key="3">
    <source>
        <dbReference type="Proteomes" id="UP000005045"/>
    </source>
</evidence>
<protein>
    <submittedName>
        <fullName evidence="2">Xanthine and CO dehydrogenase, maturation factor</fullName>
    </submittedName>
</protein>
<evidence type="ECO:0000313" key="2">
    <source>
        <dbReference type="EMBL" id="EDT09971.1"/>
    </source>
</evidence>